<organism evidence="2 3">
    <name type="scientific">Streptomyces flavochromogenes</name>
    <dbReference type="NCBI Taxonomy" id="68199"/>
    <lineage>
        <taxon>Bacteria</taxon>
        <taxon>Bacillati</taxon>
        <taxon>Actinomycetota</taxon>
        <taxon>Actinomycetes</taxon>
        <taxon>Kitasatosporales</taxon>
        <taxon>Streptomycetaceae</taxon>
        <taxon>Streptomyces</taxon>
    </lineage>
</organism>
<gene>
    <name evidence="2" type="ORF">ACFY8C_20790</name>
</gene>
<reference evidence="2 3" key="1">
    <citation type="submission" date="2024-10" db="EMBL/GenBank/DDBJ databases">
        <title>The Natural Products Discovery Center: Release of the First 8490 Sequenced Strains for Exploring Actinobacteria Biosynthetic Diversity.</title>
        <authorList>
            <person name="Kalkreuter E."/>
            <person name="Kautsar S.A."/>
            <person name="Yang D."/>
            <person name="Bader C.D."/>
            <person name="Teijaro C.N."/>
            <person name="Fluegel L."/>
            <person name="Davis C.M."/>
            <person name="Simpson J.R."/>
            <person name="Lauterbach L."/>
            <person name="Steele A.D."/>
            <person name="Gui C."/>
            <person name="Meng S."/>
            <person name="Li G."/>
            <person name="Viehrig K."/>
            <person name="Ye F."/>
            <person name="Su P."/>
            <person name="Kiefer A.F."/>
            <person name="Nichols A."/>
            <person name="Cepeda A.J."/>
            <person name="Yan W."/>
            <person name="Fan B."/>
            <person name="Jiang Y."/>
            <person name="Adhikari A."/>
            <person name="Zheng C.-J."/>
            <person name="Schuster L."/>
            <person name="Cowan T.M."/>
            <person name="Smanski M.J."/>
            <person name="Chevrette M.G."/>
            <person name="De Carvalho L.P.S."/>
            <person name="Shen B."/>
        </authorList>
    </citation>
    <scope>NUCLEOTIDE SEQUENCE [LARGE SCALE GENOMIC DNA]</scope>
    <source>
        <strain evidence="2 3">NPDC012605</strain>
    </source>
</reference>
<protein>
    <submittedName>
        <fullName evidence="2">CxxxxCH/CxxCH domain-containing protein</fullName>
    </submittedName>
</protein>
<proteinExistence type="predicted"/>
<comment type="caution">
    <text evidence="2">The sequence shown here is derived from an EMBL/GenBank/DDBJ whole genome shotgun (WGS) entry which is preliminary data.</text>
</comment>
<evidence type="ECO:0000313" key="3">
    <source>
        <dbReference type="Proteomes" id="UP001602370"/>
    </source>
</evidence>
<dbReference type="EMBL" id="JBIBDZ010000005">
    <property type="protein sequence ID" value="MFF5920755.1"/>
    <property type="molecule type" value="Genomic_DNA"/>
</dbReference>
<evidence type="ECO:0000256" key="1">
    <source>
        <dbReference type="SAM" id="MobiDB-lite"/>
    </source>
</evidence>
<feature type="compositionally biased region" description="Polar residues" evidence="1">
    <location>
        <begin position="1"/>
        <end position="22"/>
    </location>
</feature>
<dbReference type="RefSeq" id="WP_388308314.1">
    <property type="nucleotide sequence ID" value="NZ_JBIBDZ010000005.1"/>
</dbReference>
<evidence type="ECO:0000313" key="2">
    <source>
        <dbReference type="EMBL" id="MFF5920755.1"/>
    </source>
</evidence>
<dbReference type="Proteomes" id="UP001602370">
    <property type="component" value="Unassembled WGS sequence"/>
</dbReference>
<keyword evidence="3" id="KW-1185">Reference proteome</keyword>
<feature type="region of interest" description="Disordered" evidence="1">
    <location>
        <begin position="1"/>
        <end position="48"/>
    </location>
</feature>
<sequence length="48" mass="4846">MGSPEITSRCSATTCHSASGESTPPGKRQPMPTITIGSLAPASSSRTL</sequence>
<name>A0ABW6XTE4_9ACTN</name>
<accession>A0ABW6XTE4</accession>